<sequence length="362" mass="36006">MERRGLRRSSWRLVISASALGAALSAASPARAQSKEELAEARALFQEGVALSAANHCAAALVKFQAVAGVRRTPQVLFNIAECEARLGKLVSALGNYRIAAAAADGDPRANDVSANVGARIEDLEARIPRLAIHRGAGALTATILLDGAALGASEMSADIPVDPGPHVISARVGDREAARETVTLEERDAKTVEIAIADPPAALPPASASPGGAPAEVPPRATLEGLPATRPSKAPGLAVLGAGIASGAVGGVFLGLRAGTLSDLDALCGGDRSCPPSARPVADRGRLYTGVAEAAIGLGVVGVAAGITLLVMSGSAAAPDASARAAAAAAGRRARAGVRRAEVLPQAPGADLAGLSVAGSF</sequence>
<organism evidence="2 3">
    <name type="scientific">Sorangium atrum</name>
    <dbReference type="NCBI Taxonomy" id="2995308"/>
    <lineage>
        <taxon>Bacteria</taxon>
        <taxon>Pseudomonadati</taxon>
        <taxon>Myxococcota</taxon>
        <taxon>Polyangia</taxon>
        <taxon>Polyangiales</taxon>
        <taxon>Polyangiaceae</taxon>
        <taxon>Sorangium</taxon>
    </lineage>
</organism>
<feature type="signal peptide" evidence="1">
    <location>
        <begin position="1"/>
        <end position="32"/>
    </location>
</feature>
<dbReference type="RefSeq" id="WP_272098338.1">
    <property type="nucleotide sequence ID" value="NZ_JAQNDK010000003.1"/>
</dbReference>
<dbReference type="Gene3D" id="1.25.40.10">
    <property type="entry name" value="Tetratricopeptide repeat domain"/>
    <property type="match status" value="1"/>
</dbReference>
<evidence type="ECO:0000256" key="1">
    <source>
        <dbReference type="SAM" id="SignalP"/>
    </source>
</evidence>
<feature type="chain" id="PRO_5047294830" description="PEGA domain-containing protein" evidence="1">
    <location>
        <begin position="33"/>
        <end position="362"/>
    </location>
</feature>
<evidence type="ECO:0000313" key="2">
    <source>
        <dbReference type="EMBL" id="MDC0681297.1"/>
    </source>
</evidence>
<keyword evidence="1" id="KW-0732">Signal</keyword>
<dbReference type="Proteomes" id="UP001217485">
    <property type="component" value="Unassembled WGS sequence"/>
</dbReference>
<evidence type="ECO:0008006" key="4">
    <source>
        <dbReference type="Google" id="ProtNLM"/>
    </source>
</evidence>
<name>A0ABT5C4K4_9BACT</name>
<evidence type="ECO:0000313" key="3">
    <source>
        <dbReference type="Proteomes" id="UP001217485"/>
    </source>
</evidence>
<reference evidence="2 3" key="1">
    <citation type="submission" date="2023-01" db="EMBL/GenBank/DDBJ databases">
        <title>Minimal conservation of predation-associated metabolite biosynthetic gene clusters underscores biosynthetic potential of Myxococcota including descriptions for ten novel species: Archangium lansinium sp. nov., Myxococcus landrumus sp. nov., Nannocystis bai.</title>
        <authorList>
            <person name="Ahearne A."/>
            <person name="Stevens C."/>
            <person name="Dowd S."/>
        </authorList>
    </citation>
    <scope>NUCLEOTIDE SEQUENCE [LARGE SCALE GENOMIC DNA]</scope>
    <source>
        <strain evidence="2 3">WIWO2</strain>
    </source>
</reference>
<keyword evidence="3" id="KW-1185">Reference proteome</keyword>
<dbReference type="EMBL" id="JAQNDK010000003">
    <property type="protein sequence ID" value="MDC0681297.1"/>
    <property type="molecule type" value="Genomic_DNA"/>
</dbReference>
<gene>
    <name evidence="2" type="ORF">POL72_26390</name>
</gene>
<protein>
    <recommendedName>
        <fullName evidence="4">PEGA domain-containing protein</fullName>
    </recommendedName>
</protein>
<comment type="caution">
    <text evidence="2">The sequence shown here is derived from an EMBL/GenBank/DDBJ whole genome shotgun (WGS) entry which is preliminary data.</text>
</comment>
<proteinExistence type="predicted"/>
<accession>A0ABT5C4K4</accession>
<dbReference type="InterPro" id="IPR011990">
    <property type="entry name" value="TPR-like_helical_dom_sf"/>
</dbReference>